<dbReference type="Pfam" id="PF01127">
    <property type="entry name" value="Sdh_cyt"/>
    <property type="match status" value="1"/>
</dbReference>
<evidence type="ECO:0000256" key="1">
    <source>
        <dbReference type="ARBA" id="ARBA00001971"/>
    </source>
</evidence>
<comment type="subcellular location">
    <subcellularLocation>
        <location evidence="2">Membrane</location>
    </subcellularLocation>
</comment>
<sequence length="152" mass="17053">MPGRRGRTQVSTQTETAEPVSPGSPRKRRPPRTLYRGDPGMWAWVLHRISGATIFFFLFVHVLDAAVLRVSPQAYNQVLATYKTPIVSLMEYGLVGAVLFHALNGIRIILIDFWSEGPRHQRTMLWVVAVAFLIPLVMAGVVIGIHVSEHLR</sequence>
<comment type="similarity">
    <text evidence="3">Belongs to the cytochrome b560 family.</text>
</comment>
<accession>A0A7D6E125</accession>
<dbReference type="Gene3D" id="1.20.1300.10">
    <property type="entry name" value="Fumarate reductase/succinate dehydrogenase, transmembrane subunit"/>
    <property type="match status" value="1"/>
</dbReference>
<evidence type="ECO:0000256" key="9">
    <source>
        <dbReference type="ARBA" id="ARBA00023136"/>
    </source>
</evidence>
<dbReference type="NCBIfam" id="TIGR02970">
    <property type="entry name" value="succ_dehyd_cytB"/>
    <property type="match status" value="1"/>
</dbReference>
<feature type="transmembrane region" description="Helical" evidence="11">
    <location>
        <begin position="41"/>
        <end position="63"/>
    </location>
</feature>
<evidence type="ECO:0000256" key="3">
    <source>
        <dbReference type="ARBA" id="ARBA00007244"/>
    </source>
</evidence>
<evidence type="ECO:0000313" key="13">
    <source>
        <dbReference type="Proteomes" id="UP000510682"/>
    </source>
</evidence>
<evidence type="ECO:0000256" key="7">
    <source>
        <dbReference type="ARBA" id="ARBA00022989"/>
    </source>
</evidence>
<evidence type="ECO:0000313" key="12">
    <source>
        <dbReference type="EMBL" id="QLL08489.1"/>
    </source>
</evidence>
<reference evidence="13" key="2">
    <citation type="submission" date="2023-07" db="EMBL/GenBank/DDBJ databases">
        <title>Description of Mycobacterium gordonae subsp. intergordonae subsp.nov. and Mycobacterium gordonae subsp. gordonae subsp. nov.</title>
        <authorList>
            <person name="Huang H."/>
        </authorList>
    </citation>
    <scope>NUCLEOTIDE SEQUENCE [LARGE SCALE GENOMIC DNA]</scope>
    <source>
        <strain evidence="13">24</strain>
    </source>
</reference>
<keyword evidence="4" id="KW-0349">Heme</keyword>
<keyword evidence="7 11" id="KW-1133">Transmembrane helix</keyword>
<keyword evidence="6" id="KW-0479">Metal-binding</keyword>
<evidence type="ECO:0000256" key="4">
    <source>
        <dbReference type="ARBA" id="ARBA00022617"/>
    </source>
</evidence>
<feature type="region of interest" description="Disordered" evidence="10">
    <location>
        <begin position="1"/>
        <end position="33"/>
    </location>
</feature>
<keyword evidence="8" id="KW-0408">Iron</keyword>
<evidence type="ECO:0000256" key="2">
    <source>
        <dbReference type="ARBA" id="ARBA00004370"/>
    </source>
</evidence>
<dbReference type="EMBL" id="CP059165">
    <property type="protein sequence ID" value="QLL08489.1"/>
    <property type="molecule type" value="Genomic_DNA"/>
</dbReference>
<proteinExistence type="inferred from homology"/>
<feature type="transmembrane region" description="Helical" evidence="11">
    <location>
        <begin position="125"/>
        <end position="147"/>
    </location>
</feature>
<keyword evidence="5 11" id="KW-0812">Transmembrane</keyword>
<dbReference type="InterPro" id="IPR039023">
    <property type="entry name" value="SdhC_prok"/>
</dbReference>
<evidence type="ECO:0000256" key="6">
    <source>
        <dbReference type="ARBA" id="ARBA00022723"/>
    </source>
</evidence>
<feature type="transmembrane region" description="Helical" evidence="11">
    <location>
        <begin position="92"/>
        <end position="113"/>
    </location>
</feature>
<dbReference type="InterPro" id="IPR014314">
    <property type="entry name" value="Succ_DH_cytb556"/>
</dbReference>
<dbReference type="GO" id="GO:0046872">
    <property type="term" value="F:metal ion binding"/>
    <property type="evidence" value="ECO:0007669"/>
    <property type="project" value="UniProtKB-KW"/>
</dbReference>
<name>A0A7D6E125_9MYCO</name>
<dbReference type="CDD" id="cd03501">
    <property type="entry name" value="SQR_TypeA_SdhC_like"/>
    <property type="match status" value="1"/>
</dbReference>
<evidence type="ECO:0000256" key="5">
    <source>
        <dbReference type="ARBA" id="ARBA00022692"/>
    </source>
</evidence>
<reference evidence="13" key="1">
    <citation type="submission" date="2020-07" db="EMBL/GenBank/DDBJ databases">
        <title>Description of Mycobacterium gordonae subsp. intergordonae subsp.nov. and Mycobacterium gordonae subsp. gordonae subsp. nov.</title>
        <authorList>
            <person name="Yu X."/>
        </authorList>
    </citation>
    <scope>NUCLEOTIDE SEQUENCE [LARGE SCALE GENOMIC DNA]</scope>
    <source>
        <strain evidence="13">24</strain>
    </source>
</reference>
<gene>
    <name evidence="12" type="primary">sdhC</name>
    <name evidence="12" type="ORF">H0P51_06000</name>
</gene>
<organism evidence="12 13">
    <name type="scientific">Mycobacterium vicinigordonae</name>
    <dbReference type="NCBI Taxonomy" id="1719132"/>
    <lineage>
        <taxon>Bacteria</taxon>
        <taxon>Bacillati</taxon>
        <taxon>Actinomycetota</taxon>
        <taxon>Actinomycetes</taxon>
        <taxon>Mycobacteriales</taxon>
        <taxon>Mycobacteriaceae</taxon>
        <taxon>Mycobacterium</taxon>
    </lineage>
</organism>
<dbReference type="Proteomes" id="UP000510682">
    <property type="component" value="Chromosome"/>
</dbReference>
<keyword evidence="13" id="KW-1185">Reference proteome</keyword>
<dbReference type="InterPro" id="IPR034804">
    <property type="entry name" value="SQR/QFR_C/D"/>
</dbReference>
<comment type="cofactor">
    <cofactor evidence="1">
        <name>heme</name>
        <dbReference type="ChEBI" id="CHEBI:30413"/>
    </cofactor>
</comment>
<dbReference type="PANTHER" id="PTHR41910">
    <property type="entry name" value="SUCCINATE DEHYDROGENASE 2 MEMBRANE SUBUNIT SDHC"/>
    <property type="match status" value="1"/>
</dbReference>
<dbReference type="GO" id="GO:0016020">
    <property type="term" value="C:membrane"/>
    <property type="evidence" value="ECO:0007669"/>
    <property type="project" value="UniProtKB-SubCell"/>
</dbReference>
<protein>
    <submittedName>
        <fullName evidence="12">Succinate dehydrogenase, cytochrome b556 subunit</fullName>
    </submittedName>
</protein>
<dbReference type="GO" id="GO:0009055">
    <property type="term" value="F:electron transfer activity"/>
    <property type="evidence" value="ECO:0007669"/>
    <property type="project" value="InterPro"/>
</dbReference>
<dbReference type="InterPro" id="IPR000701">
    <property type="entry name" value="SuccDH_FuR_B_TM-su"/>
</dbReference>
<evidence type="ECO:0000256" key="8">
    <source>
        <dbReference type="ARBA" id="ARBA00023004"/>
    </source>
</evidence>
<dbReference type="AlphaFoldDB" id="A0A7D6E125"/>
<dbReference type="PANTHER" id="PTHR41910:SF1">
    <property type="entry name" value="SUCCINATE DEHYDROGENASE HYDROPHOBIC MEMBRANE ANCHOR SUBUNIT"/>
    <property type="match status" value="1"/>
</dbReference>
<evidence type="ECO:0000256" key="11">
    <source>
        <dbReference type="SAM" id="Phobius"/>
    </source>
</evidence>
<dbReference type="SUPFAM" id="SSF81343">
    <property type="entry name" value="Fumarate reductase respiratory complex transmembrane subunits"/>
    <property type="match status" value="1"/>
</dbReference>
<dbReference type="GO" id="GO:0006099">
    <property type="term" value="P:tricarboxylic acid cycle"/>
    <property type="evidence" value="ECO:0007669"/>
    <property type="project" value="InterPro"/>
</dbReference>
<keyword evidence="9 11" id="KW-0472">Membrane</keyword>
<evidence type="ECO:0000256" key="10">
    <source>
        <dbReference type="SAM" id="MobiDB-lite"/>
    </source>
</evidence>
<dbReference type="KEGG" id="mgor:H0P51_06000"/>